<dbReference type="KEGG" id="rhg:EXZ61_06195"/>
<dbReference type="GO" id="GO:0035556">
    <property type="term" value="P:intracellular signal transduction"/>
    <property type="evidence" value="ECO:0007669"/>
    <property type="project" value="InterPro"/>
</dbReference>
<dbReference type="Gene3D" id="3.30.70.1230">
    <property type="entry name" value="Nucleotide cyclase"/>
    <property type="match status" value="1"/>
</dbReference>
<dbReference type="SUPFAM" id="SSF55073">
    <property type="entry name" value="Nucleotide cyclase"/>
    <property type="match status" value="1"/>
</dbReference>
<protein>
    <submittedName>
        <fullName evidence="3">Adenylate/guanylate cyclase domain-containing protein</fullName>
    </submittedName>
</protein>
<dbReference type="SMART" id="SM01080">
    <property type="entry name" value="CHASE2"/>
    <property type="match status" value="1"/>
</dbReference>
<name>A0A515EVK9_9BURK</name>
<accession>A0A515EVK9</accession>
<evidence type="ECO:0000259" key="2">
    <source>
        <dbReference type="PROSITE" id="PS50125"/>
    </source>
</evidence>
<dbReference type="InterPro" id="IPR050697">
    <property type="entry name" value="Adenylyl/Guanylyl_Cyclase_3/4"/>
</dbReference>
<dbReference type="InterPro" id="IPR029787">
    <property type="entry name" value="Nucleotide_cyclase"/>
</dbReference>
<dbReference type="Pfam" id="PF00211">
    <property type="entry name" value="Guanylate_cyc"/>
    <property type="match status" value="1"/>
</dbReference>
<dbReference type="GO" id="GO:0006171">
    <property type="term" value="P:cAMP biosynthetic process"/>
    <property type="evidence" value="ECO:0007669"/>
    <property type="project" value="TreeGrafter"/>
</dbReference>
<evidence type="ECO:0000313" key="3">
    <source>
        <dbReference type="EMBL" id="QDL56694.1"/>
    </source>
</evidence>
<keyword evidence="1" id="KW-0472">Membrane</keyword>
<proteinExistence type="predicted"/>
<evidence type="ECO:0000256" key="1">
    <source>
        <dbReference type="SAM" id="Phobius"/>
    </source>
</evidence>
<dbReference type="PROSITE" id="PS50125">
    <property type="entry name" value="GUANYLATE_CYCLASE_2"/>
    <property type="match status" value="1"/>
</dbReference>
<dbReference type="AlphaFoldDB" id="A0A515EVK9"/>
<dbReference type="InterPro" id="IPR001054">
    <property type="entry name" value="A/G_cyclase"/>
</dbReference>
<dbReference type="CDD" id="cd07302">
    <property type="entry name" value="CHD"/>
    <property type="match status" value="1"/>
</dbReference>
<keyword evidence="1" id="KW-0812">Transmembrane</keyword>
<dbReference type="GO" id="GO:0004016">
    <property type="term" value="F:adenylate cyclase activity"/>
    <property type="evidence" value="ECO:0007669"/>
    <property type="project" value="UniProtKB-ARBA"/>
</dbReference>
<dbReference type="PANTHER" id="PTHR43081:SF20">
    <property type="entry name" value="TWO-COMPONENT RESPONSE REGULATOR"/>
    <property type="match status" value="1"/>
</dbReference>
<feature type="transmembrane region" description="Helical" evidence="1">
    <location>
        <begin position="387"/>
        <end position="405"/>
    </location>
</feature>
<dbReference type="Pfam" id="PF05226">
    <property type="entry name" value="CHASE2"/>
    <property type="match status" value="1"/>
</dbReference>
<dbReference type="PANTHER" id="PTHR43081">
    <property type="entry name" value="ADENYLATE CYCLASE, TERMINAL-DIFFERENTIATION SPECIFIC-RELATED"/>
    <property type="match status" value="1"/>
</dbReference>
<reference evidence="4" key="1">
    <citation type="submission" date="2019-02" db="EMBL/GenBank/DDBJ databases">
        <title>Complete genome sequence of Rhodoferax sp. Gr-4.</title>
        <authorList>
            <person name="Jin L."/>
        </authorList>
    </citation>
    <scope>NUCLEOTIDE SEQUENCE [LARGE SCALE GENOMIC DNA]</scope>
    <source>
        <strain evidence="4">Gr-4</strain>
    </source>
</reference>
<keyword evidence="4" id="KW-1185">Reference proteome</keyword>
<dbReference type="EMBL" id="CP036282">
    <property type="protein sequence ID" value="QDL56694.1"/>
    <property type="molecule type" value="Genomic_DNA"/>
</dbReference>
<dbReference type="Proteomes" id="UP000317365">
    <property type="component" value="Chromosome"/>
</dbReference>
<reference evidence="4" key="2">
    <citation type="journal article" date="2020" name="Int. J. Syst. Evol. Microbiol.">
        <title>Genomic insights into a novel species Rhodoferax aquaticus sp. nov., isolated from freshwater.</title>
        <authorList>
            <person name="Li T."/>
            <person name="Zhuo Y."/>
            <person name="Jin C.Z."/>
            <person name="Wu X."/>
            <person name="Ko S.R."/>
            <person name="Jin F.J."/>
            <person name="Ahn C.Y."/>
            <person name="Oh H.M."/>
            <person name="Lee H.G."/>
            <person name="Jin L."/>
        </authorList>
    </citation>
    <scope>NUCLEOTIDE SEQUENCE [LARGE SCALE GENOMIC DNA]</scope>
    <source>
        <strain evidence="4">Gr-4</strain>
    </source>
</reference>
<evidence type="ECO:0000313" key="4">
    <source>
        <dbReference type="Proteomes" id="UP000317365"/>
    </source>
</evidence>
<feature type="domain" description="Guanylate cyclase" evidence="2">
    <location>
        <begin position="446"/>
        <end position="578"/>
    </location>
</feature>
<dbReference type="SMART" id="SM00044">
    <property type="entry name" value="CYCc"/>
    <property type="match status" value="1"/>
</dbReference>
<feature type="transmembrane region" description="Helical" evidence="1">
    <location>
        <begin position="356"/>
        <end position="375"/>
    </location>
</feature>
<dbReference type="InterPro" id="IPR007890">
    <property type="entry name" value="CHASE2"/>
</dbReference>
<feature type="transmembrane region" description="Helical" evidence="1">
    <location>
        <begin position="328"/>
        <end position="349"/>
    </location>
</feature>
<keyword evidence="1" id="KW-1133">Transmembrane helix</keyword>
<sequence>MVWLLEPLALQSLRLAQFDQFQRWYPRSQTSALVRVIDIDEASLKAYGQWPWPRTRLVGLIEKLQRAGVQVIGFDVLLAEPDRTSPLAMAQLWGRPETTALLSSLPDHDTLLAESLRQASVVLGASLSRSGQGFPVEMPRPVLPFSIVNTGNAPGQIDFLGYDEGVWPLPALAAAASGLGALNFSADGDGVVRRIPLLTRLNAAVVPSLTAEMLRVSMGQRNYLLRSQDAALQELRIGEQRIPSSESGEMWLHYAPEVAAHTVSAAQVLQGRLPEGALKGTLVVVGSSAAGLLDLRVNPMGALMPGVQAHAQALDQLLLGYDLQRPGWATAAEALFLFVGALAAGVVALKSTARRATVFALGLWALLALAAWGAFVHGHLLLDVVNPALAIALSFSVGSAVHHFVSEREQRWLRKAFSRYVSPNRVAHLVAHPEQLHLGGQRQICSFIFTDLVDFTRMMEQGEPTQAVSLLNAYLDGMLAIVFKHEGTLDRIVGDAIAVLFSAPLPQLDHRRRALDCALEMDRFATHYAAQLHAKGLAWGATRIGVHCGEVIVGNFGGTTLFDYRALGDPVNTAARLESVNKHLGTRVCVSQALLDGCGAVPVRLVGQLVLKGKSVPLSVCEPWATVELNQCAPLAAYAQAMASLQTGADYNLEQARSQFAALHMAYPEDALVALHHHRLLQGAVDDVIVLAAK</sequence>
<organism evidence="3 4">
    <name type="scientific">Rhodoferax aquaticus</name>
    <dbReference type="NCBI Taxonomy" id="2527691"/>
    <lineage>
        <taxon>Bacteria</taxon>
        <taxon>Pseudomonadati</taxon>
        <taxon>Pseudomonadota</taxon>
        <taxon>Betaproteobacteria</taxon>
        <taxon>Burkholderiales</taxon>
        <taxon>Comamonadaceae</taxon>
        <taxon>Rhodoferax</taxon>
    </lineage>
</organism>
<gene>
    <name evidence="3" type="ORF">EXZ61_06195</name>
</gene>